<comment type="function">
    <text evidence="7">Repressor involved in choline regulation of the bet genes.</text>
</comment>
<dbReference type="SUPFAM" id="SSF48498">
    <property type="entry name" value="Tetracyclin repressor-like, C-terminal domain"/>
    <property type="match status" value="1"/>
</dbReference>
<dbReference type="GO" id="GO:0003700">
    <property type="term" value="F:DNA-binding transcription factor activity"/>
    <property type="evidence" value="ECO:0007669"/>
    <property type="project" value="UniProtKB-UniRule"/>
</dbReference>
<dbReference type="AlphaFoldDB" id="A0A3S0V4I3"/>
<reference evidence="10 11" key="1">
    <citation type="submission" date="2018-12" db="EMBL/GenBank/DDBJ databases">
        <authorList>
            <person name="Yang Y."/>
        </authorList>
    </citation>
    <scope>NUCLEOTIDE SEQUENCE [LARGE SCALE GENOMIC DNA]</scope>
    <source>
        <strain evidence="10 11">GSF71</strain>
    </source>
</reference>
<dbReference type="PANTHER" id="PTHR30055">
    <property type="entry name" value="HTH-TYPE TRANSCRIPTIONAL REGULATOR RUTR"/>
    <property type="match status" value="1"/>
</dbReference>
<evidence type="ECO:0000256" key="2">
    <source>
        <dbReference type="ARBA" id="ARBA00022491"/>
    </source>
</evidence>
<dbReference type="PRINTS" id="PR00455">
    <property type="entry name" value="HTHTETR"/>
</dbReference>
<comment type="caution">
    <text evidence="10">The sequence shown here is derived from an EMBL/GenBank/DDBJ whole genome shotgun (WGS) entry which is preliminary data.</text>
</comment>
<proteinExistence type="inferred from homology"/>
<keyword evidence="2 7" id="KW-0678">Repressor</keyword>
<dbReference type="NCBIfam" id="TIGR03384">
    <property type="entry name" value="betaine_BetI"/>
    <property type="match status" value="1"/>
</dbReference>
<sequence length="192" mass="20765">MPKVGMEPIRRRQLIDATIASMGEHGLADTTVQTISRGAGVSPGIIHHYFGGKDELLAATMRSMLVQLRSDVTERLAAAGPSPRARLEAIVDCNFAAGQFEPRVVAAWLGFWAQAPHNPALSRLQRINARRLHSNLRHSLRALLPPDRAERVTMGLAALIDGLWLRFALTGAMDGSEARAVALGYLDAELGA</sequence>
<name>A0A3S0V4I3_9PROT</name>
<accession>A0A3S0V4I3</accession>
<keyword evidence="3 7" id="KW-0805">Transcription regulation</keyword>
<evidence type="ECO:0000256" key="7">
    <source>
        <dbReference type="HAMAP-Rule" id="MF_00768"/>
    </source>
</evidence>
<dbReference type="Pfam" id="PF00440">
    <property type="entry name" value="TetR_N"/>
    <property type="match status" value="1"/>
</dbReference>
<dbReference type="GO" id="GO:0045892">
    <property type="term" value="P:negative regulation of DNA-templated transcription"/>
    <property type="evidence" value="ECO:0007669"/>
    <property type="project" value="UniProtKB-UniRule"/>
</dbReference>
<dbReference type="GO" id="GO:0019285">
    <property type="term" value="P:glycine betaine biosynthetic process from choline"/>
    <property type="evidence" value="ECO:0007669"/>
    <property type="project" value="UniProtKB-UniRule"/>
</dbReference>
<feature type="DNA-binding region" description="H-T-H motif" evidence="7 8">
    <location>
        <begin position="31"/>
        <end position="50"/>
    </location>
</feature>
<gene>
    <name evidence="7 10" type="primary">betI</name>
    <name evidence="10" type="ORF">EJ913_22145</name>
</gene>
<dbReference type="NCBIfam" id="NF001978">
    <property type="entry name" value="PRK00767.1"/>
    <property type="match status" value="1"/>
</dbReference>
<dbReference type="PROSITE" id="PS01081">
    <property type="entry name" value="HTH_TETR_1"/>
    <property type="match status" value="1"/>
</dbReference>
<keyword evidence="5 7" id="KW-0804">Transcription</keyword>
<dbReference type="Pfam" id="PF13977">
    <property type="entry name" value="TetR_C_6"/>
    <property type="match status" value="1"/>
</dbReference>
<dbReference type="Gene3D" id="1.10.357.10">
    <property type="entry name" value="Tetracycline Repressor, domain 2"/>
    <property type="match status" value="1"/>
</dbReference>
<dbReference type="RefSeq" id="WP_127001948.1">
    <property type="nucleotide sequence ID" value="NZ_CP173194.1"/>
</dbReference>
<evidence type="ECO:0000256" key="1">
    <source>
        <dbReference type="ARBA" id="ARBA00004719"/>
    </source>
</evidence>
<dbReference type="InterPro" id="IPR036271">
    <property type="entry name" value="Tet_transcr_reg_TetR-rel_C_sf"/>
</dbReference>
<dbReference type="GO" id="GO:0000976">
    <property type="term" value="F:transcription cis-regulatory region binding"/>
    <property type="evidence" value="ECO:0007669"/>
    <property type="project" value="TreeGrafter"/>
</dbReference>
<dbReference type="SUPFAM" id="SSF46689">
    <property type="entry name" value="Homeodomain-like"/>
    <property type="match status" value="1"/>
</dbReference>
<dbReference type="InterPro" id="IPR039538">
    <property type="entry name" value="BetI_C"/>
</dbReference>
<evidence type="ECO:0000256" key="6">
    <source>
        <dbReference type="ARBA" id="ARBA00024936"/>
    </source>
</evidence>
<dbReference type="InterPro" id="IPR017757">
    <property type="entry name" value="Tscrpt_rep_BetI"/>
</dbReference>
<feature type="domain" description="HTH tetR-type" evidence="9">
    <location>
        <begin position="8"/>
        <end position="68"/>
    </location>
</feature>
<evidence type="ECO:0000256" key="4">
    <source>
        <dbReference type="ARBA" id="ARBA00023125"/>
    </source>
</evidence>
<dbReference type="InterPro" id="IPR001647">
    <property type="entry name" value="HTH_TetR"/>
</dbReference>
<comment type="pathway">
    <text evidence="1 7">Amine and polyamine biosynthesis; betaine biosynthesis via choline pathway [regulation].</text>
</comment>
<dbReference type="UniPathway" id="UPA00529"/>
<dbReference type="PROSITE" id="PS50977">
    <property type="entry name" value="HTH_TETR_2"/>
    <property type="match status" value="1"/>
</dbReference>
<dbReference type="InterPro" id="IPR009057">
    <property type="entry name" value="Homeodomain-like_sf"/>
</dbReference>
<evidence type="ECO:0000256" key="8">
    <source>
        <dbReference type="PROSITE-ProRule" id="PRU00335"/>
    </source>
</evidence>
<keyword evidence="11" id="KW-1185">Reference proteome</keyword>
<evidence type="ECO:0000256" key="5">
    <source>
        <dbReference type="ARBA" id="ARBA00023163"/>
    </source>
</evidence>
<dbReference type="InterPro" id="IPR050109">
    <property type="entry name" value="HTH-type_TetR-like_transc_reg"/>
</dbReference>
<organism evidence="10 11">
    <name type="scientific">Azospirillum doebereinerae</name>
    <dbReference type="NCBI Taxonomy" id="92933"/>
    <lineage>
        <taxon>Bacteria</taxon>
        <taxon>Pseudomonadati</taxon>
        <taxon>Pseudomonadota</taxon>
        <taxon>Alphaproteobacteria</taxon>
        <taxon>Rhodospirillales</taxon>
        <taxon>Azospirillaceae</taxon>
        <taxon>Azospirillum</taxon>
    </lineage>
</organism>
<protein>
    <recommendedName>
        <fullName evidence="7">HTH-type transcriptional regulator BetI</fullName>
    </recommendedName>
</protein>
<dbReference type="OrthoDB" id="9809265at2"/>
<evidence type="ECO:0000259" key="9">
    <source>
        <dbReference type="PROSITE" id="PS50977"/>
    </source>
</evidence>
<comment type="function">
    <text evidence="6">Repressor involved in the biosynthesis of the osmoprotectant glycine betaine. It represses transcription of the choline transporter BetT and the genes of BetAB involved in the synthesis of glycine betaine.</text>
</comment>
<evidence type="ECO:0000313" key="11">
    <source>
        <dbReference type="Proteomes" id="UP000280346"/>
    </source>
</evidence>
<dbReference type="Proteomes" id="UP000280346">
    <property type="component" value="Unassembled WGS sequence"/>
</dbReference>
<dbReference type="PANTHER" id="PTHR30055:SF234">
    <property type="entry name" value="HTH-TYPE TRANSCRIPTIONAL REGULATOR BETI"/>
    <property type="match status" value="1"/>
</dbReference>
<dbReference type="InterPro" id="IPR023772">
    <property type="entry name" value="DNA-bd_HTH_TetR-type_CS"/>
</dbReference>
<dbReference type="EMBL" id="RZIJ01000020">
    <property type="protein sequence ID" value="RUQ66535.1"/>
    <property type="molecule type" value="Genomic_DNA"/>
</dbReference>
<keyword evidence="4 7" id="KW-0238">DNA-binding</keyword>
<evidence type="ECO:0000313" key="10">
    <source>
        <dbReference type="EMBL" id="RUQ66535.1"/>
    </source>
</evidence>
<dbReference type="HAMAP" id="MF_00768">
    <property type="entry name" value="HTH_type_BetI"/>
    <property type="match status" value="1"/>
</dbReference>
<evidence type="ECO:0000256" key="3">
    <source>
        <dbReference type="ARBA" id="ARBA00023015"/>
    </source>
</evidence>